<reference evidence="7 8" key="1">
    <citation type="journal article" date="2019" name="ISME J.">
        <title>Evolution in action: habitat transition from sediment to the pelagial leads to genome streamlining in Methylophilaceae.</title>
        <authorList>
            <person name="Salcher M."/>
            <person name="Schaefle D."/>
            <person name="Kaspar M."/>
            <person name="Neuenschwander S.M."/>
            <person name="Ghai R."/>
        </authorList>
    </citation>
    <scope>NUCLEOTIDE SEQUENCE [LARGE SCALE GENOMIC DNA]</scope>
    <source>
        <strain evidence="7 8">MMS-RI-1</strain>
    </source>
</reference>
<dbReference type="GO" id="GO:0016874">
    <property type="term" value="F:ligase activity"/>
    <property type="evidence" value="ECO:0007669"/>
    <property type="project" value="UniProtKB-KW"/>
</dbReference>
<name>A0AAE6FT55_9PROT</name>
<dbReference type="GO" id="GO:0016020">
    <property type="term" value="C:membrane"/>
    <property type="evidence" value="ECO:0007669"/>
    <property type="project" value="UniProtKB-SubCell"/>
</dbReference>
<dbReference type="Pfam" id="PF04932">
    <property type="entry name" value="Wzy_C"/>
    <property type="match status" value="1"/>
</dbReference>
<feature type="transmembrane region" description="Helical" evidence="5">
    <location>
        <begin position="60"/>
        <end position="79"/>
    </location>
</feature>
<keyword evidence="8" id="KW-1185">Reference proteome</keyword>
<feature type="transmembrane region" description="Helical" evidence="5">
    <location>
        <begin position="324"/>
        <end position="345"/>
    </location>
</feature>
<feature type="transmembrane region" description="Helical" evidence="5">
    <location>
        <begin position="178"/>
        <end position="197"/>
    </location>
</feature>
<feature type="domain" description="O-antigen ligase-related" evidence="6">
    <location>
        <begin position="190"/>
        <end position="337"/>
    </location>
</feature>
<dbReference type="PANTHER" id="PTHR37422">
    <property type="entry name" value="TEICHURONIC ACID BIOSYNTHESIS PROTEIN TUAE"/>
    <property type="match status" value="1"/>
</dbReference>
<dbReference type="KEGG" id="mrk:FIT61_02575"/>
<accession>A0AAE6FT55</accession>
<dbReference type="InterPro" id="IPR051533">
    <property type="entry name" value="WaaL-like"/>
</dbReference>
<protein>
    <submittedName>
        <fullName evidence="7">O-antigen ligase family protein</fullName>
    </submittedName>
</protein>
<keyword evidence="4 5" id="KW-0472">Membrane</keyword>
<dbReference type="EMBL" id="CP040986">
    <property type="protein sequence ID" value="QDD13346.1"/>
    <property type="molecule type" value="Genomic_DNA"/>
</dbReference>
<evidence type="ECO:0000313" key="8">
    <source>
        <dbReference type="Proteomes" id="UP000312102"/>
    </source>
</evidence>
<evidence type="ECO:0000256" key="3">
    <source>
        <dbReference type="ARBA" id="ARBA00022989"/>
    </source>
</evidence>
<feature type="transmembrane region" description="Helical" evidence="5">
    <location>
        <begin position="12"/>
        <end position="39"/>
    </location>
</feature>
<evidence type="ECO:0000256" key="5">
    <source>
        <dbReference type="SAM" id="Phobius"/>
    </source>
</evidence>
<evidence type="ECO:0000256" key="2">
    <source>
        <dbReference type="ARBA" id="ARBA00022692"/>
    </source>
</evidence>
<feature type="transmembrane region" description="Helical" evidence="5">
    <location>
        <begin position="203"/>
        <end position="219"/>
    </location>
</feature>
<organism evidence="7 8">
    <name type="scientific">Candidatus Methylopumilus rimovensis</name>
    <dbReference type="NCBI Taxonomy" id="2588535"/>
    <lineage>
        <taxon>Bacteria</taxon>
        <taxon>Pseudomonadati</taxon>
        <taxon>Pseudomonadota</taxon>
        <taxon>Betaproteobacteria</taxon>
        <taxon>Nitrosomonadales</taxon>
        <taxon>Methylophilaceae</taxon>
        <taxon>Candidatus Methylopumilus</taxon>
    </lineage>
</organism>
<dbReference type="PANTHER" id="PTHR37422:SF17">
    <property type="entry name" value="O-ANTIGEN LIGASE"/>
    <property type="match status" value="1"/>
</dbReference>
<dbReference type="AlphaFoldDB" id="A0AAE6FT55"/>
<feature type="transmembrane region" description="Helical" evidence="5">
    <location>
        <begin position="155"/>
        <end position="171"/>
    </location>
</feature>
<keyword evidence="3 5" id="KW-1133">Transmembrane helix</keyword>
<keyword evidence="2 5" id="KW-0812">Transmembrane</keyword>
<dbReference type="InterPro" id="IPR007016">
    <property type="entry name" value="O-antigen_ligase-rel_domated"/>
</dbReference>
<feature type="transmembrane region" description="Helical" evidence="5">
    <location>
        <begin position="226"/>
        <end position="244"/>
    </location>
</feature>
<evidence type="ECO:0000256" key="4">
    <source>
        <dbReference type="ARBA" id="ARBA00023136"/>
    </source>
</evidence>
<keyword evidence="7" id="KW-0436">Ligase</keyword>
<proteinExistence type="predicted"/>
<dbReference type="Proteomes" id="UP000312102">
    <property type="component" value="Chromosome"/>
</dbReference>
<gene>
    <name evidence="7" type="ORF">FIT61_02575</name>
</gene>
<evidence type="ECO:0000256" key="1">
    <source>
        <dbReference type="ARBA" id="ARBA00004141"/>
    </source>
</evidence>
<feature type="transmembrane region" description="Helical" evidence="5">
    <location>
        <begin position="352"/>
        <end position="369"/>
    </location>
</feature>
<evidence type="ECO:0000259" key="6">
    <source>
        <dbReference type="Pfam" id="PF04932"/>
    </source>
</evidence>
<feature type="transmembrane region" description="Helical" evidence="5">
    <location>
        <begin position="116"/>
        <end position="135"/>
    </location>
</feature>
<comment type="subcellular location">
    <subcellularLocation>
        <location evidence="1">Membrane</location>
        <topology evidence="1">Multi-pass membrane protein</topology>
    </subcellularLocation>
</comment>
<sequence>MHMRLNFNVVDLARWMMISLSITILFSPFFTNVLEIILFGLFIFNRDLRARFWSFKNQPLLLASALFILLLSIDCFYSVAPLKETLESLWGWRKILLLPLGLVLFNDALWKNKFAFSLMTFVVIVSLSCILFYLLELNIRAQVPGVLIRNHATQGMIFSVTLFLMSVFLLFKKHMLPIRSAWFLGSMLPILGVLVYMTPGRSGYLAFMVVTVYLGYLLFRAKLYKVLSVVFLLSSTLLLTSPLVQDRIELGVKEMQHVDPTNIESSSMGMRMVLWKHTIELIQDRPLLGFGTGGFEEAYSQKIKDNPDWEKNIMHDPHNQFLKIWAEMGMLGLIVFLSMLASSLFQKSSKMYFHLGVGVLMAWCATSLFSSHFSTFTEGRFIYIWLGIMLASESNKIKH</sequence>
<evidence type="ECO:0000313" key="7">
    <source>
        <dbReference type="EMBL" id="QDD13346.1"/>
    </source>
</evidence>